<accession>A0ABS8K8I2</accession>
<name>A0ABS8K8I2_9BURK</name>
<gene>
    <name evidence="1" type="ORF">LJ655_03895</name>
</gene>
<organism evidence="1 2">
    <name type="scientific">Paraburkholderia translucens</name>
    <dbReference type="NCBI Taxonomy" id="2886945"/>
    <lineage>
        <taxon>Bacteria</taxon>
        <taxon>Pseudomonadati</taxon>
        <taxon>Pseudomonadota</taxon>
        <taxon>Betaproteobacteria</taxon>
        <taxon>Burkholderiales</taxon>
        <taxon>Burkholderiaceae</taxon>
        <taxon>Paraburkholderia</taxon>
    </lineage>
</organism>
<evidence type="ECO:0000313" key="1">
    <source>
        <dbReference type="EMBL" id="MCC8401043.1"/>
    </source>
</evidence>
<comment type="caution">
    <text evidence="1">The sequence shown here is derived from an EMBL/GenBank/DDBJ whole genome shotgun (WGS) entry which is preliminary data.</text>
</comment>
<sequence>MQLKSVLGRAGLECDRPDSHYLTKDDLTTSARIPAIELAAAEISLLAVGRKCLKLAFPAR</sequence>
<protein>
    <submittedName>
        <fullName evidence="1">Uncharacterized protein</fullName>
    </submittedName>
</protein>
<evidence type="ECO:0000313" key="2">
    <source>
        <dbReference type="Proteomes" id="UP001430614"/>
    </source>
</evidence>
<dbReference type="Proteomes" id="UP001430614">
    <property type="component" value="Unassembled WGS sequence"/>
</dbReference>
<dbReference type="EMBL" id="JAJITC010000002">
    <property type="protein sequence ID" value="MCC8401043.1"/>
    <property type="molecule type" value="Genomic_DNA"/>
</dbReference>
<reference evidence="1 2" key="1">
    <citation type="submission" date="2021-11" db="EMBL/GenBank/DDBJ databases">
        <authorList>
            <person name="Oh E.-T."/>
            <person name="Kim S.-B."/>
        </authorList>
    </citation>
    <scope>NUCLEOTIDE SEQUENCE [LARGE SCALE GENOMIC DNA]</scope>
    <source>
        <strain evidence="1 2">MMS20-SJTN17</strain>
    </source>
</reference>
<dbReference type="RefSeq" id="WP_230559950.1">
    <property type="nucleotide sequence ID" value="NZ_JAJITC010000002.1"/>
</dbReference>
<keyword evidence="2" id="KW-1185">Reference proteome</keyword>
<proteinExistence type="predicted"/>